<feature type="domain" description="HTH tetR-type" evidence="4">
    <location>
        <begin position="22"/>
        <end position="82"/>
    </location>
</feature>
<feature type="region of interest" description="Disordered" evidence="3">
    <location>
        <begin position="1"/>
        <end position="21"/>
    </location>
</feature>
<dbReference type="Pfam" id="PF00440">
    <property type="entry name" value="TetR_N"/>
    <property type="match status" value="1"/>
</dbReference>
<dbReference type="Proteomes" id="UP000268684">
    <property type="component" value="Chromosome I"/>
</dbReference>
<proteinExistence type="predicted"/>
<dbReference type="PROSITE" id="PS50977">
    <property type="entry name" value="HTH_TETR_2"/>
    <property type="match status" value="1"/>
</dbReference>
<feature type="DNA-binding region" description="H-T-H motif" evidence="2">
    <location>
        <begin position="45"/>
        <end position="64"/>
    </location>
</feature>
<dbReference type="GeneID" id="71055460"/>
<dbReference type="Pfam" id="PF17918">
    <property type="entry name" value="TetR_C_15"/>
    <property type="match status" value="1"/>
</dbReference>
<dbReference type="GO" id="GO:0003677">
    <property type="term" value="F:DNA binding"/>
    <property type="evidence" value="ECO:0007669"/>
    <property type="project" value="UniProtKB-UniRule"/>
</dbReference>
<sequence length="217" mass="23847">MSTRIAKPQPVMRKQPRQARSRATVETILQSGARILSDNGWAGFTTNKVADLAGISIGSLYQYFPDKVSLVDAIRRQHLDDCLAVMQGANANQRSPSQFVEKLIHAMVAAHSTYPGLHRVLLDEAPCSDEHSNPNSEFEVEYLAYYAEAIATYRNRRPTQADHIAAVVISDAIDGVIHNAARRGTLENPAIQSELVRLISLYVVDSETSAPMGKMAT</sequence>
<name>A0AAJ5T4T6_9BURK</name>
<dbReference type="SUPFAM" id="SSF46689">
    <property type="entry name" value="Homeodomain-like"/>
    <property type="match status" value="1"/>
</dbReference>
<dbReference type="InterPro" id="IPR001647">
    <property type="entry name" value="HTH_TetR"/>
</dbReference>
<protein>
    <submittedName>
        <fullName evidence="5">TetR family transcriptional regulator</fullName>
    </submittedName>
</protein>
<evidence type="ECO:0000256" key="2">
    <source>
        <dbReference type="PROSITE-ProRule" id="PRU00335"/>
    </source>
</evidence>
<dbReference type="InterPro" id="IPR050624">
    <property type="entry name" value="HTH-type_Tx_Regulator"/>
</dbReference>
<dbReference type="RefSeq" id="WP_197719149.1">
    <property type="nucleotide sequence ID" value="NZ_CBCORX010000012.1"/>
</dbReference>
<dbReference type="PANTHER" id="PTHR43479">
    <property type="entry name" value="ACREF/ENVCD OPERON REPRESSOR-RELATED"/>
    <property type="match status" value="1"/>
</dbReference>
<dbReference type="PANTHER" id="PTHR43479:SF11">
    <property type="entry name" value="ACREF_ENVCD OPERON REPRESSOR-RELATED"/>
    <property type="match status" value="1"/>
</dbReference>
<gene>
    <name evidence="5" type="ORF">BSTAB16_2994</name>
</gene>
<evidence type="ECO:0000256" key="3">
    <source>
        <dbReference type="SAM" id="MobiDB-lite"/>
    </source>
</evidence>
<reference evidence="5 6" key="1">
    <citation type="submission" date="2017-11" db="EMBL/GenBank/DDBJ databases">
        <authorList>
            <person name="Seth-Smith MB H."/>
        </authorList>
    </citation>
    <scope>NUCLEOTIDE SEQUENCE [LARGE SCALE GENOMIC DNA]</scope>
    <source>
        <strain evidence="5">E</strain>
    </source>
</reference>
<dbReference type="PRINTS" id="PR00455">
    <property type="entry name" value="HTHTETR"/>
</dbReference>
<dbReference type="InterPro" id="IPR009057">
    <property type="entry name" value="Homeodomain-like_sf"/>
</dbReference>
<dbReference type="InterPro" id="IPR041669">
    <property type="entry name" value="TetR_C_15"/>
</dbReference>
<accession>A0AAJ5T4T6</accession>
<evidence type="ECO:0000256" key="1">
    <source>
        <dbReference type="ARBA" id="ARBA00023125"/>
    </source>
</evidence>
<organism evidence="5 6">
    <name type="scientific">Burkholderia stabilis</name>
    <dbReference type="NCBI Taxonomy" id="95485"/>
    <lineage>
        <taxon>Bacteria</taxon>
        <taxon>Pseudomonadati</taxon>
        <taxon>Pseudomonadota</taxon>
        <taxon>Betaproteobacteria</taxon>
        <taxon>Burkholderiales</taxon>
        <taxon>Burkholderiaceae</taxon>
        <taxon>Burkholderia</taxon>
        <taxon>Burkholderia cepacia complex</taxon>
    </lineage>
</organism>
<evidence type="ECO:0000313" key="5">
    <source>
        <dbReference type="EMBL" id="VBB12826.1"/>
    </source>
</evidence>
<dbReference type="Gene3D" id="1.10.357.10">
    <property type="entry name" value="Tetracycline Repressor, domain 2"/>
    <property type="match status" value="1"/>
</dbReference>
<dbReference type="EMBL" id="LR025742">
    <property type="protein sequence ID" value="VBB12826.1"/>
    <property type="molecule type" value="Genomic_DNA"/>
</dbReference>
<keyword evidence="6" id="KW-1185">Reference proteome</keyword>
<evidence type="ECO:0000259" key="4">
    <source>
        <dbReference type="PROSITE" id="PS50977"/>
    </source>
</evidence>
<keyword evidence="1 2" id="KW-0238">DNA-binding</keyword>
<evidence type="ECO:0000313" key="6">
    <source>
        <dbReference type="Proteomes" id="UP000268684"/>
    </source>
</evidence>
<dbReference type="AlphaFoldDB" id="A0AAJ5T4T6"/>